<name>A0A329B5S7_9BURK</name>
<dbReference type="EMBL" id="QLTK01000051">
    <property type="protein sequence ID" value="RAS16058.1"/>
    <property type="molecule type" value="Genomic_DNA"/>
</dbReference>
<dbReference type="Proteomes" id="UP000248918">
    <property type="component" value="Unassembled WGS sequence"/>
</dbReference>
<accession>A0A329B5S7</accession>
<gene>
    <name evidence="1" type="ORF">BX591_15115</name>
</gene>
<proteinExistence type="predicted"/>
<evidence type="ECO:0000313" key="1">
    <source>
        <dbReference type="EMBL" id="RAS16058.1"/>
    </source>
</evidence>
<sequence>MAYGENKVSTKKPSFASLKINAGNASAAVVPPAEERAKGPAVESIEVEHAPAAVERKVSKAKLPKTIPVRMTREQWYEAKEFAMRFDTSLQEMFIAGLNMMRASKGLPPLTGTRQAK</sequence>
<reference evidence="1 2" key="1">
    <citation type="submission" date="2018-06" db="EMBL/GenBank/DDBJ databases">
        <title>Genomic Encyclopedia of Type Strains, Phase III (KMG-III): the genomes of soil and plant-associated and newly described type strains.</title>
        <authorList>
            <person name="Whitman W."/>
        </authorList>
    </citation>
    <scope>NUCLEOTIDE SEQUENCE [LARGE SCALE GENOMIC DNA]</scope>
    <source>
        <strain evidence="1 2">LMG 23644</strain>
    </source>
</reference>
<evidence type="ECO:0000313" key="2">
    <source>
        <dbReference type="Proteomes" id="UP000248918"/>
    </source>
</evidence>
<comment type="caution">
    <text evidence="1">The sequence shown here is derived from an EMBL/GenBank/DDBJ whole genome shotgun (WGS) entry which is preliminary data.</text>
</comment>
<protein>
    <submittedName>
        <fullName evidence="1">Uncharacterized protein</fullName>
    </submittedName>
</protein>
<organism evidence="1 2">
    <name type="scientific">Paraburkholderia bryophila</name>
    <dbReference type="NCBI Taxonomy" id="420952"/>
    <lineage>
        <taxon>Bacteria</taxon>
        <taxon>Pseudomonadati</taxon>
        <taxon>Pseudomonadota</taxon>
        <taxon>Betaproteobacteria</taxon>
        <taxon>Burkholderiales</taxon>
        <taxon>Burkholderiaceae</taxon>
        <taxon>Paraburkholderia</taxon>
    </lineage>
</organism>
<dbReference type="AlphaFoldDB" id="A0A329B5S7"/>